<dbReference type="PANTHER" id="PTHR10430:SF39">
    <property type="entry name" value="PEROXISOMAL MEMBRANE ASSOCIATED PROTEIN 20"/>
    <property type="match status" value="1"/>
</dbReference>
<keyword evidence="4 7" id="KW-0560">Oxidoreductase</keyword>
<dbReference type="AlphaFoldDB" id="A0A8H4UQC2"/>
<name>A0A8H4UQC2_9HYPO</name>
<dbReference type="Proteomes" id="UP000635477">
    <property type="component" value="Unassembled WGS sequence"/>
</dbReference>
<keyword evidence="5 7" id="KW-0676">Redox-active center</keyword>
<sequence>MAFRASFRRVALATPAVARSFHSTPRAMVKVGQEIPNLDVLVEDSPGNKVNLAEAFKTGNGYIVGVPAAFSGTCSSKHIPSYINHPKLKEAGQVFVVSVNDPFVMKAWSEQLDPAKQTGIRFLGDPTGEFTKALDLGFDAYAIFGGMRAKRYALKVEDGKVKEAHVEPDNTGSSVHALVSLHSPLLFNGSRWLNGLRGKTESATGAVAVDSLTHQRRLMRHFVYGEKPENFFQ</sequence>
<dbReference type="GO" id="GO:0008379">
    <property type="term" value="F:thioredoxin peroxidase activity"/>
    <property type="evidence" value="ECO:0007669"/>
    <property type="project" value="InterPro"/>
</dbReference>
<evidence type="ECO:0000313" key="9">
    <source>
        <dbReference type="EMBL" id="KAF4981061.1"/>
    </source>
</evidence>
<dbReference type="GO" id="GO:0005777">
    <property type="term" value="C:peroxisome"/>
    <property type="evidence" value="ECO:0007669"/>
    <property type="project" value="TreeGrafter"/>
</dbReference>
<dbReference type="InterPro" id="IPR013740">
    <property type="entry name" value="Redoxin"/>
</dbReference>
<dbReference type="PANTHER" id="PTHR10430">
    <property type="entry name" value="PEROXIREDOXIN"/>
    <property type="match status" value="1"/>
</dbReference>
<keyword evidence="10" id="KW-1185">Reference proteome</keyword>
<evidence type="ECO:0000256" key="6">
    <source>
        <dbReference type="PIRSR" id="PIRSR637944-1"/>
    </source>
</evidence>
<keyword evidence="3 7" id="KW-0049">Antioxidant</keyword>
<dbReference type="SUPFAM" id="SSF52833">
    <property type="entry name" value="Thioredoxin-like"/>
    <property type="match status" value="1"/>
</dbReference>
<dbReference type="FunFam" id="3.40.30.10:FF:000159">
    <property type="entry name" value="Peroxiredoxin"/>
    <property type="match status" value="1"/>
</dbReference>
<dbReference type="OrthoDB" id="1882547at2759"/>
<dbReference type="InterPro" id="IPR036249">
    <property type="entry name" value="Thioredoxin-like_sf"/>
</dbReference>
<comment type="function">
    <text evidence="7">Thiol-specific peroxidase that catalyzes the reduction of hydrogen peroxide and organic hydroperoxides to water and alcohols, respectively. Plays a role in cell protection against oxidative stress by detoxifying peroxides.</text>
</comment>
<dbReference type="InterPro" id="IPR013766">
    <property type="entry name" value="Thioredoxin_domain"/>
</dbReference>
<dbReference type="CDD" id="cd03013">
    <property type="entry name" value="PRX5_like"/>
    <property type="match status" value="1"/>
</dbReference>
<evidence type="ECO:0000313" key="10">
    <source>
        <dbReference type="Proteomes" id="UP000635477"/>
    </source>
</evidence>
<protein>
    <recommendedName>
        <fullName evidence="8">Thioredoxin domain-containing protein</fullName>
    </recommendedName>
</protein>
<dbReference type="GO" id="GO:0042744">
    <property type="term" value="P:hydrogen peroxide catabolic process"/>
    <property type="evidence" value="ECO:0007669"/>
    <property type="project" value="TreeGrafter"/>
</dbReference>
<dbReference type="GO" id="GO:0005829">
    <property type="term" value="C:cytosol"/>
    <property type="evidence" value="ECO:0007669"/>
    <property type="project" value="TreeGrafter"/>
</dbReference>
<reference evidence="9" key="2">
    <citation type="submission" date="2020-05" db="EMBL/GenBank/DDBJ databases">
        <authorList>
            <person name="Kim H.-S."/>
            <person name="Proctor R.H."/>
            <person name="Brown D.W."/>
        </authorList>
    </citation>
    <scope>NUCLEOTIDE SEQUENCE</scope>
    <source>
        <strain evidence="9">NRRL 22465</strain>
    </source>
</reference>
<organism evidence="9 10">
    <name type="scientific">Fusarium zealandicum</name>
    <dbReference type="NCBI Taxonomy" id="1053134"/>
    <lineage>
        <taxon>Eukaryota</taxon>
        <taxon>Fungi</taxon>
        <taxon>Dikarya</taxon>
        <taxon>Ascomycota</taxon>
        <taxon>Pezizomycotina</taxon>
        <taxon>Sordariomycetes</taxon>
        <taxon>Hypocreomycetidae</taxon>
        <taxon>Hypocreales</taxon>
        <taxon>Nectriaceae</taxon>
        <taxon>Fusarium</taxon>
        <taxon>Fusarium staphyleae species complex</taxon>
    </lineage>
</organism>
<evidence type="ECO:0000259" key="8">
    <source>
        <dbReference type="PROSITE" id="PS51352"/>
    </source>
</evidence>
<evidence type="ECO:0000256" key="2">
    <source>
        <dbReference type="ARBA" id="ARBA00022559"/>
    </source>
</evidence>
<accession>A0A8H4UQC2</accession>
<keyword evidence="2 7" id="KW-0575">Peroxidase</keyword>
<evidence type="ECO:0000256" key="7">
    <source>
        <dbReference type="RuleBase" id="RU366011"/>
    </source>
</evidence>
<comment type="caution">
    <text evidence="9">The sequence shown here is derived from an EMBL/GenBank/DDBJ whole genome shotgun (WGS) entry which is preliminary data.</text>
</comment>
<reference evidence="9" key="1">
    <citation type="journal article" date="2020" name="BMC Genomics">
        <title>Correction to: Identification and distribution of gene clusters required for synthesis of sphingolipid metabolism inhibitors in diverse species of the filamentous fungus Fusarium.</title>
        <authorList>
            <person name="Kim H.S."/>
            <person name="Lohmar J.M."/>
            <person name="Busman M."/>
            <person name="Brown D.W."/>
            <person name="Naumann T.A."/>
            <person name="Divon H.H."/>
            <person name="Lysoe E."/>
            <person name="Uhlig S."/>
            <person name="Proctor R.H."/>
        </authorList>
    </citation>
    <scope>NUCLEOTIDE SEQUENCE</scope>
    <source>
        <strain evidence="9">NRRL 22465</strain>
    </source>
</reference>
<dbReference type="GO" id="GO:0005739">
    <property type="term" value="C:mitochondrion"/>
    <property type="evidence" value="ECO:0007669"/>
    <property type="project" value="TreeGrafter"/>
</dbReference>
<evidence type="ECO:0000256" key="4">
    <source>
        <dbReference type="ARBA" id="ARBA00023002"/>
    </source>
</evidence>
<feature type="active site" description="Cysteine sulfenic acid (-SOH) intermediate" evidence="6">
    <location>
        <position position="74"/>
    </location>
</feature>
<comment type="similarity">
    <text evidence="1 7">Belongs to the peroxiredoxin family. Prx5 subfamily.</text>
</comment>
<dbReference type="Gene3D" id="3.40.30.10">
    <property type="entry name" value="Glutaredoxin"/>
    <property type="match status" value="1"/>
</dbReference>
<dbReference type="Pfam" id="PF08534">
    <property type="entry name" value="Redoxin"/>
    <property type="match status" value="1"/>
</dbReference>
<dbReference type="GO" id="GO:0045454">
    <property type="term" value="P:cell redox homeostasis"/>
    <property type="evidence" value="ECO:0007669"/>
    <property type="project" value="TreeGrafter"/>
</dbReference>
<dbReference type="GO" id="GO:0034599">
    <property type="term" value="P:cellular response to oxidative stress"/>
    <property type="evidence" value="ECO:0007669"/>
    <property type="project" value="InterPro"/>
</dbReference>
<dbReference type="PROSITE" id="PS51352">
    <property type="entry name" value="THIOREDOXIN_2"/>
    <property type="match status" value="1"/>
</dbReference>
<evidence type="ECO:0000256" key="1">
    <source>
        <dbReference type="ARBA" id="ARBA00010505"/>
    </source>
</evidence>
<evidence type="ECO:0000256" key="5">
    <source>
        <dbReference type="ARBA" id="ARBA00023284"/>
    </source>
</evidence>
<gene>
    <name evidence="9" type="ORF">FZEAL_3037</name>
</gene>
<evidence type="ECO:0000256" key="3">
    <source>
        <dbReference type="ARBA" id="ARBA00022862"/>
    </source>
</evidence>
<dbReference type="InterPro" id="IPR037944">
    <property type="entry name" value="PRX5-like"/>
</dbReference>
<dbReference type="EMBL" id="JABEYC010000188">
    <property type="protein sequence ID" value="KAF4981061.1"/>
    <property type="molecule type" value="Genomic_DNA"/>
</dbReference>
<proteinExistence type="inferred from homology"/>
<feature type="domain" description="Thioredoxin" evidence="8">
    <location>
        <begin position="29"/>
        <end position="187"/>
    </location>
</feature>